<feature type="domain" description="Glycosyltransferase 2-like" evidence="4">
    <location>
        <begin position="13"/>
        <end position="171"/>
    </location>
</feature>
<keyword evidence="2" id="KW-0328">Glycosyltransferase</keyword>
<evidence type="ECO:0000256" key="3">
    <source>
        <dbReference type="ARBA" id="ARBA00022679"/>
    </source>
</evidence>
<dbReference type="InterPro" id="IPR029044">
    <property type="entry name" value="Nucleotide-diphossugar_trans"/>
</dbReference>
<dbReference type="InterPro" id="IPR001173">
    <property type="entry name" value="Glyco_trans_2-like"/>
</dbReference>
<comment type="caution">
    <text evidence="5">The sequence shown here is derived from an EMBL/GenBank/DDBJ whole genome shotgun (WGS) entry which is preliminary data.</text>
</comment>
<gene>
    <name evidence="5" type="ORF">COT26_01755</name>
</gene>
<evidence type="ECO:0000259" key="4">
    <source>
        <dbReference type="Pfam" id="PF00535"/>
    </source>
</evidence>
<evidence type="ECO:0000256" key="1">
    <source>
        <dbReference type="ARBA" id="ARBA00006739"/>
    </source>
</evidence>
<dbReference type="GO" id="GO:0016757">
    <property type="term" value="F:glycosyltransferase activity"/>
    <property type="evidence" value="ECO:0007669"/>
    <property type="project" value="UniProtKB-KW"/>
</dbReference>
<dbReference type="PANTHER" id="PTHR43179:SF12">
    <property type="entry name" value="GALACTOFURANOSYLTRANSFERASE GLFT2"/>
    <property type="match status" value="1"/>
</dbReference>
<sequence length="202" mass="22767">MPKNNFTYDISLVSWNSSVWLEKCLNSLLQQTQKPENIFVVDNNSADNSLEILKKFPGVMVFRQNENLGFAKAHNLNIHESKTDFILVVNPDVVLEKNYVEALLDYAAGNASASALVGTVKKYEGGGIDTTGIEIKPWRIAKEIKINFSQPTRVFGVSGAVALFRKKALGEIKIGNEFFNESFFAYKEDIELAWRLNWAGWQ</sequence>
<evidence type="ECO:0000256" key="2">
    <source>
        <dbReference type="ARBA" id="ARBA00022676"/>
    </source>
</evidence>
<dbReference type="CDD" id="cd04186">
    <property type="entry name" value="GT_2_like_c"/>
    <property type="match status" value="1"/>
</dbReference>
<dbReference type="SUPFAM" id="SSF53448">
    <property type="entry name" value="Nucleotide-diphospho-sugar transferases"/>
    <property type="match status" value="1"/>
</dbReference>
<comment type="similarity">
    <text evidence="1">Belongs to the glycosyltransferase 2 family.</text>
</comment>
<accession>A0A2H0YSJ1</accession>
<protein>
    <submittedName>
        <fullName evidence="5">Glycosyltransferase family 2 protein</fullName>
    </submittedName>
</protein>
<dbReference type="EMBL" id="PEXW01000038">
    <property type="protein sequence ID" value="PIS40723.1"/>
    <property type="molecule type" value="Genomic_DNA"/>
</dbReference>
<evidence type="ECO:0000313" key="5">
    <source>
        <dbReference type="EMBL" id="PIS40723.1"/>
    </source>
</evidence>
<feature type="non-terminal residue" evidence="5">
    <location>
        <position position="202"/>
    </location>
</feature>
<name>A0A2H0YSJ1_9BACT</name>
<proteinExistence type="inferred from homology"/>
<reference evidence="6" key="1">
    <citation type="submission" date="2017-09" db="EMBL/GenBank/DDBJ databases">
        <title>Depth-based differentiation of microbial function through sediment-hosted aquifers and enrichment of novel symbionts in the deep terrestrial subsurface.</title>
        <authorList>
            <person name="Probst A.J."/>
            <person name="Ladd B."/>
            <person name="Jarett J.K."/>
            <person name="Geller-Mcgrath D.E."/>
            <person name="Sieber C.M.K."/>
            <person name="Emerson J.B."/>
            <person name="Anantharaman K."/>
            <person name="Thomas B.C."/>
            <person name="Malmstrom R."/>
            <person name="Stieglmeier M."/>
            <person name="Klingl A."/>
            <person name="Woyke T."/>
            <person name="Ryan C.M."/>
            <person name="Banfield J.F."/>
        </authorList>
    </citation>
    <scope>NUCLEOTIDE SEQUENCE [LARGE SCALE GENOMIC DNA]</scope>
</reference>
<evidence type="ECO:0000313" key="6">
    <source>
        <dbReference type="Proteomes" id="UP000236845"/>
    </source>
</evidence>
<dbReference type="Proteomes" id="UP000236845">
    <property type="component" value="Unassembled WGS sequence"/>
</dbReference>
<dbReference type="Gene3D" id="3.90.550.10">
    <property type="entry name" value="Spore Coat Polysaccharide Biosynthesis Protein SpsA, Chain A"/>
    <property type="match status" value="1"/>
</dbReference>
<dbReference type="AlphaFoldDB" id="A0A2H0YSJ1"/>
<dbReference type="Pfam" id="PF00535">
    <property type="entry name" value="Glycos_transf_2"/>
    <property type="match status" value="1"/>
</dbReference>
<keyword evidence="3 5" id="KW-0808">Transferase</keyword>
<organism evidence="5 6">
    <name type="scientific">Candidatus Kerfeldbacteria bacterium CG08_land_8_20_14_0_20_43_14</name>
    <dbReference type="NCBI Taxonomy" id="2014246"/>
    <lineage>
        <taxon>Bacteria</taxon>
        <taxon>Candidatus Kerfeldiibacteriota</taxon>
    </lineage>
</organism>
<dbReference type="PANTHER" id="PTHR43179">
    <property type="entry name" value="RHAMNOSYLTRANSFERASE WBBL"/>
    <property type="match status" value="1"/>
</dbReference>